<dbReference type="GO" id="GO:0005634">
    <property type="term" value="C:nucleus"/>
    <property type="evidence" value="ECO:0007669"/>
    <property type="project" value="TreeGrafter"/>
</dbReference>
<accession>A0AAD9LVW2</accession>
<reference evidence="9" key="1">
    <citation type="submission" date="2023-08" db="EMBL/GenBank/DDBJ databases">
        <title>Reference Genome Resource for the Citrus Pathogen Phytophthora citrophthora.</title>
        <authorList>
            <person name="Moller H."/>
            <person name="Coetzee B."/>
            <person name="Rose L.J."/>
            <person name="Van Niekerk J.M."/>
        </authorList>
    </citation>
    <scope>NUCLEOTIDE SEQUENCE</scope>
    <source>
        <strain evidence="9">STE-U-9442</strain>
    </source>
</reference>
<gene>
    <name evidence="9" type="ORF">P3T76_000823</name>
</gene>
<organism evidence="9 10">
    <name type="scientific">Phytophthora citrophthora</name>
    <dbReference type="NCBI Taxonomy" id="4793"/>
    <lineage>
        <taxon>Eukaryota</taxon>
        <taxon>Sar</taxon>
        <taxon>Stramenopiles</taxon>
        <taxon>Oomycota</taxon>
        <taxon>Peronosporomycetes</taxon>
        <taxon>Peronosporales</taxon>
        <taxon>Peronosporaceae</taxon>
        <taxon>Phytophthora</taxon>
    </lineage>
</organism>
<evidence type="ECO:0000256" key="4">
    <source>
        <dbReference type="ARBA" id="ARBA00022840"/>
    </source>
</evidence>
<dbReference type="Pfam" id="PF00271">
    <property type="entry name" value="Helicase_C"/>
    <property type="match status" value="1"/>
</dbReference>
<keyword evidence="10" id="KW-1185">Reference proteome</keyword>
<evidence type="ECO:0000259" key="8">
    <source>
        <dbReference type="PROSITE" id="PS50089"/>
    </source>
</evidence>
<evidence type="ECO:0000256" key="2">
    <source>
        <dbReference type="ARBA" id="ARBA00022801"/>
    </source>
</evidence>
<evidence type="ECO:0000256" key="3">
    <source>
        <dbReference type="ARBA" id="ARBA00022806"/>
    </source>
</evidence>
<keyword evidence="7" id="KW-0732">Signal</keyword>
<keyword evidence="5" id="KW-0863">Zinc-finger</keyword>
<dbReference type="InterPro" id="IPR050628">
    <property type="entry name" value="SNF2_RAD54_helicase_TF"/>
</dbReference>
<sequence length="227" mass="25958">MTTTCGCCQRKLQLLMIIPCGHLCCADCIEDRYTEVGASCFFCKEVYEPEVFQELQPGFDFREVDDSSKENNSTTNTSGQQKSSGCQVVQGSSQSQSPNRHYWTVDASKIFYAAARIRELKKEFAHRSACLGSNQPKKARYVKVIIFSQFTEIIWRTKLAFEQQKIPTANFITRVAPKARMRALKRFREDPSLNVLLLSEMGSHGLDLSFVTHVFLMEQIWDKSLEQ</sequence>
<dbReference type="InterPro" id="IPR013083">
    <property type="entry name" value="Znf_RING/FYVE/PHD"/>
</dbReference>
<evidence type="ECO:0000313" key="10">
    <source>
        <dbReference type="Proteomes" id="UP001259832"/>
    </source>
</evidence>
<feature type="signal peptide" evidence="7">
    <location>
        <begin position="1"/>
        <end position="26"/>
    </location>
</feature>
<dbReference type="PROSITE" id="PS50089">
    <property type="entry name" value="ZF_RING_2"/>
    <property type="match status" value="1"/>
</dbReference>
<keyword evidence="5" id="KW-0479">Metal-binding</keyword>
<protein>
    <submittedName>
        <fullName evidence="9">F-box protein</fullName>
    </submittedName>
</protein>
<dbReference type="Proteomes" id="UP001259832">
    <property type="component" value="Unassembled WGS sequence"/>
</dbReference>
<dbReference type="GO" id="GO:0016787">
    <property type="term" value="F:hydrolase activity"/>
    <property type="evidence" value="ECO:0007669"/>
    <property type="project" value="UniProtKB-KW"/>
</dbReference>
<dbReference type="GO" id="GO:0008094">
    <property type="term" value="F:ATP-dependent activity, acting on DNA"/>
    <property type="evidence" value="ECO:0007669"/>
    <property type="project" value="TreeGrafter"/>
</dbReference>
<keyword evidence="1" id="KW-0547">Nucleotide-binding</keyword>
<feature type="domain" description="RING-type" evidence="8">
    <location>
        <begin position="5"/>
        <end position="44"/>
    </location>
</feature>
<dbReference type="PANTHER" id="PTHR45626">
    <property type="entry name" value="TRANSCRIPTION TERMINATION FACTOR 2-RELATED"/>
    <property type="match status" value="1"/>
</dbReference>
<dbReference type="InterPro" id="IPR027417">
    <property type="entry name" value="P-loop_NTPase"/>
</dbReference>
<dbReference type="Gene3D" id="3.40.50.300">
    <property type="entry name" value="P-loop containing nucleotide triphosphate hydrolases"/>
    <property type="match status" value="1"/>
</dbReference>
<comment type="caution">
    <text evidence="9">The sequence shown here is derived from an EMBL/GenBank/DDBJ whole genome shotgun (WGS) entry which is preliminary data.</text>
</comment>
<keyword evidence="3" id="KW-0347">Helicase</keyword>
<dbReference type="GO" id="GO:0004386">
    <property type="term" value="F:helicase activity"/>
    <property type="evidence" value="ECO:0007669"/>
    <property type="project" value="UniProtKB-KW"/>
</dbReference>
<dbReference type="InterPro" id="IPR001650">
    <property type="entry name" value="Helicase_C-like"/>
</dbReference>
<evidence type="ECO:0000256" key="7">
    <source>
        <dbReference type="SAM" id="SignalP"/>
    </source>
</evidence>
<dbReference type="SUPFAM" id="SSF57850">
    <property type="entry name" value="RING/U-box"/>
    <property type="match status" value="1"/>
</dbReference>
<keyword evidence="4" id="KW-0067">ATP-binding</keyword>
<dbReference type="Gene3D" id="3.30.40.10">
    <property type="entry name" value="Zinc/RING finger domain, C3HC4 (zinc finger)"/>
    <property type="match status" value="1"/>
</dbReference>
<evidence type="ECO:0000256" key="6">
    <source>
        <dbReference type="SAM" id="MobiDB-lite"/>
    </source>
</evidence>
<evidence type="ECO:0000256" key="1">
    <source>
        <dbReference type="ARBA" id="ARBA00022741"/>
    </source>
</evidence>
<dbReference type="PANTHER" id="PTHR45626:SF14">
    <property type="entry name" value="ATP-DEPENDENT DNA HELICASE (EUROFUNG)"/>
    <property type="match status" value="1"/>
</dbReference>
<dbReference type="GO" id="GO:0005524">
    <property type="term" value="F:ATP binding"/>
    <property type="evidence" value="ECO:0007669"/>
    <property type="project" value="UniProtKB-KW"/>
</dbReference>
<feature type="chain" id="PRO_5042124093" evidence="7">
    <location>
        <begin position="27"/>
        <end position="227"/>
    </location>
</feature>
<name>A0AAD9LVW2_9STRA</name>
<proteinExistence type="predicted"/>
<evidence type="ECO:0000256" key="5">
    <source>
        <dbReference type="PROSITE-ProRule" id="PRU00175"/>
    </source>
</evidence>
<dbReference type="GO" id="GO:0008270">
    <property type="term" value="F:zinc ion binding"/>
    <property type="evidence" value="ECO:0007669"/>
    <property type="project" value="UniProtKB-KW"/>
</dbReference>
<dbReference type="InterPro" id="IPR001841">
    <property type="entry name" value="Znf_RING"/>
</dbReference>
<dbReference type="EMBL" id="JASMQC010000001">
    <property type="protein sequence ID" value="KAK1948534.1"/>
    <property type="molecule type" value="Genomic_DNA"/>
</dbReference>
<keyword evidence="5" id="KW-0862">Zinc</keyword>
<evidence type="ECO:0000313" key="9">
    <source>
        <dbReference type="EMBL" id="KAK1948534.1"/>
    </source>
</evidence>
<feature type="compositionally biased region" description="Low complexity" evidence="6">
    <location>
        <begin position="70"/>
        <end position="97"/>
    </location>
</feature>
<dbReference type="AlphaFoldDB" id="A0AAD9LVW2"/>
<keyword evidence="2" id="KW-0378">Hydrolase</keyword>
<dbReference type="SUPFAM" id="SSF52540">
    <property type="entry name" value="P-loop containing nucleoside triphosphate hydrolases"/>
    <property type="match status" value="1"/>
</dbReference>
<dbReference type="GO" id="GO:0006281">
    <property type="term" value="P:DNA repair"/>
    <property type="evidence" value="ECO:0007669"/>
    <property type="project" value="TreeGrafter"/>
</dbReference>
<feature type="region of interest" description="Disordered" evidence="6">
    <location>
        <begin position="65"/>
        <end position="99"/>
    </location>
</feature>